<keyword evidence="2" id="KW-1133">Transmembrane helix</keyword>
<organism evidence="3 4">
    <name type="scientific">Streptomyces albus</name>
    <dbReference type="NCBI Taxonomy" id="1888"/>
    <lineage>
        <taxon>Bacteria</taxon>
        <taxon>Bacillati</taxon>
        <taxon>Actinomycetota</taxon>
        <taxon>Actinomycetes</taxon>
        <taxon>Kitasatosporales</taxon>
        <taxon>Streptomycetaceae</taxon>
        <taxon>Streptomyces</taxon>
    </lineage>
</organism>
<feature type="transmembrane region" description="Helical" evidence="2">
    <location>
        <begin position="199"/>
        <end position="219"/>
    </location>
</feature>
<name>A0A8H1QIY3_9ACTN</name>
<evidence type="ECO:0000313" key="3">
    <source>
        <dbReference type="EMBL" id="TGG74765.1"/>
    </source>
</evidence>
<dbReference type="EMBL" id="RCIY01000120">
    <property type="protein sequence ID" value="TGG74765.1"/>
    <property type="molecule type" value="Genomic_DNA"/>
</dbReference>
<comment type="caution">
    <text evidence="3">The sequence shown here is derived from an EMBL/GenBank/DDBJ whole genome shotgun (WGS) entry which is preliminary data.</text>
</comment>
<feature type="transmembrane region" description="Helical" evidence="2">
    <location>
        <begin position="360"/>
        <end position="383"/>
    </location>
</feature>
<protein>
    <submittedName>
        <fullName evidence="3">MFS transporter</fullName>
    </submittedName>
</protein>
<feature type="compositionally biased region" description="Low complexity" evidence="1">
    <location>
        <begin position="144"/>
        <end position="154"/>
    </location>
</feature>
<sequence length="557" mass="58189">MPGVHTAHIQVCAVDAGKRHSPFNDRNGNDIGCRSHREYPHPTRPRRRETASLSPAQRIRRGKCAGPPGGRSRLRHPSHPAERPPTPPPRTPPAGPQVGRKQAHRQRYRSPPPPDSCYQSSKVLWNLGVKRMASRTDPQTSPPTVTRAATDSADTSARRRRTVWLLAALVMVSLNLRAPISAVSALLTPLVSDLGLSGWGQTLLTVLPTVCLAVFAFAGPALVRRLGEERLVAVCLIVLLAGDLLRMVRAQAALFLGTLLVVAAIGAINGAIPGLIKREFGQRLAPVMTLYTIVLTLGAAGASALAPRLGGDHGTHWLASLAWITVPVAVVACVTWLPGMRRRAASGGRARIPSALWRDGLAWQTTAFFGFMGLSFYFVLGWLPTVCHERGMSLAQGGLVLAVTSLIQVAGSLGVPALIRRMPDQRGVAVIVGVLNAGGLIALMAAPISVGAWIAAALLGLSQGSGFTLGLTLIGLRAKDADTAVGLSGMVQGVGYLIAILGPLGGGALLTSSAGLTAALVLLLVVTAGELAAGVGAGRNRHVLEPAAARTGTAREV</sequence>
<dbReference type="SUPFAM" id="SSF103473">
    <property type="entry name" value="MFS general substrate transporter"/>
    <property type="match status" value="1"/>
</dbReference>
<evidence type="ECO:0000313" key="4">
    <source>
        <dbReference type="Proteomes" id="UP000298111"/>
    </source>
</evidence>
<dbReference type="GO" id="GO:0022857">
    <property type="term" value="F:transmembrane transporter activity"/>
    <property type="evidence" value="ECO:0007669"/>
    <property type="project" value="InterPro"/>
</dbReference>
<dbReference type="InterPro" id="IPR052524">
    <property type="entry name" value="MFS_Cyanate_Porter"/>
</dbReference>
<evidence type="ECO:0000256" key="1">
    <source>
        <dbReference type="SAM" id="MobiDB-lite"/>
    </source>
</evidence>
<feature type="compositionally biased region" description="Pro residues" evidence="1">
    <location>
        <begin position="83"/>
        <end position="95"/>
    </location>
</feature>
<feature type="transmembrane region" description="Helical" evidence="2">
    <location>
        <begin position="452"/>
        <end position="476"/>
    </location>
</feature>
<feature type="transmembrane region" description="Helical" evidence="2">
    <location>
        <begin position="284"/>
        <end position="305"/>
    </location>
</feature>
<feature type="region of interest" description="Disordered" evidence="1">
    <location>
        <begin position="133"/>
        <end position="154"/>
    </location>
</feature>
<gene>
    <name evidence="3" type="ORF">D8771_34825</name>
</gene>
<feature type="transmembrane region" description="Helical" evidence="2">
    <location>
        <begin position="427"/>
        <end position="446"/>
    </location>
</feature>
<dbReference type="InterPro" id="IPR011701">
    <property type="entry name" value="MFS"/>
</dbReference>
<feature type="transmembrane region" description="Helical" evidence="2">
    <location>
        <begin position="317"/>
        <end position="339"/>
    </location>
</feature>
<reference evidence="3 4" key="1">
    <citation type="submission" date="2018-10" db="EMBL/GenBank/DDBJ databases">
        <title>Isolation of pseudouridimycin from Streptomyces albus DSM 40763.</title>
        <authorList>
            <person name="Rosenqvist P."/>
            <person name="Metsae-Ketelae M."/>
            <person name="Virta P."/>
        </authorList>
    </citation>
    <scope>NUCLEOTIDE SEQUENCE [LARGE SCALE GENOMIC DNA]</scope>
    <source>
        <strain evidence="3 4">DSM 40763</strain>
    </source>
</reference>
<keyword evidence="2" id="KW-0472">Membrane</keyword>
<feature type="transmembrane region" description="Helical" evidence="2">
    <location>
        <begin position="231"/>
        <end position="248"/>
    </location>
</feature>
<keyword evidence="2" id="KW-0812">Transmembrane</keyword>
<feature type="transmembrane region" description="Helical" evidence="2">
    <location>
        <begin position="254"/>
        <end position="272"/>
    </location>
</feature>
<feature type="region of interest" description="Disordered" evidence="1">
    <location>
        <begin position="18"/>
        <end position="120"/>
    </location>
</feature>
<dbReference type="InterPro" id="IPR036259">
    <property type="entry name" value="MFS_trans_sf"/>
</dbReference>
<dbReference type="Pfam" id="PF07690">
    <property type="entry name" value="MFS_1"/>
    <property type="match status" value="1"/>
</dbReference>
<dbReference type="AlphaFoldDB" id="A0A8H1QIY3"/>
<feature type="transmembrane region" description="Helical" evidence="2">
    <location>
        <begin position="163"/>
        <end position="187"/>
    </location>
</feature>
<feature type="transmembrane region" description="Helical" evidence="2">
    <location>
        <begin position="395"/>
        <end position="415"/>
    </location>
</feature>
<accession>A0A8H1QIY3</accession>
<feature type="transmembrane region" description="Helical" evidence="2">
    <location>
        <begin position="508"/>
        <end position="532"/>
    </location>
</feature>
<dbReference type="PANTHER" id="PTHR23523:SF2">
    <property type="entry name" value="2-NITROIMIDAZOLE TRANSPORTER"/>
    <property type="match status" value="1"/>
</dbReference>
<feature type="transmembrane region" description="Helical" evidence="2">
    <location>
        <begin position="483"/>
        <end position="502"/>
    </location>
</feature>
<dbReference type="Gene3D" id="1.20.1250.20">
    <property type="entry name" value="MFS general substrate transporter like domains"/>
    <property type="match status" value="1"/>
</dbReference>
<proteinExistence type="predicted"/>
<dbReference type="Proteomes" id="UP000298111">
    <property type="component" value="Unassembled WGS sequence"/>
</dbReference>
<evidence type="ECO:0000256" key="2">
    <source>
        <dbReference type="SAM" id="Phobius"/>
    </source>
</evidence>
<dbReference type="PANTHER" id="PTHR23523">
    <property type="match status" value="1"/>
</dbReference>